<protein>
    <submittedName>
        <fullName evidence="1">Uncharacterized protein</fullName>
    </submittedName>
</protein>
<dbReference type="EMBL" id="FONT01000002">
    <property type="protein sequence ID" value="SFE57289.1"/>
    <property type="molecule type" value="Genomic_DNA"/>
</dbReference>
<dbReference type="OrthoDB" id="2439510at2"/>
<reference evidence="1 2" key="1">
    <citation type="submission" date="2016-10" db="EMBL/GenBank/DDBJ databases">
        <authorList>
            <person name="de Groot N.N."/>
        </authorList>
    </citation>
    <scope>NUCLEOTIDE SEQUENCE [LARGE SCALE GENOMIC DNA]</scope>
    <source>
        <strain evidence="1 2">DSM 23995</strain>
    </source>
</reference>
<keyword evidence="2" id="KW-1185">Reference proteome</keyword>
<dbReference type="RefSeq" id="WP_091658894.1">
    <property type="nucleotide sequence ID" value="NZ_FONT01000002.1"/>
</dbReference>
<sequence length="166" mass="18962">MTTTTLVKTETIHYDQDEVKKVLETLDESQLFEVNQLVFYPYYFFECQLERKSLLQPKGGGKAGCAVDGVNKVGSLVDQSPVFLEKELPASDMIPVTYDWEEAKKAAIDFVRHSITYRMKVLAPPKMTITRAELFYRPYWIAEGQSVPPDRYTLTVDAVSGKYHPL</sequence>
<dbReference type="AlphaFoldDB" id="A0A1I2BMR7"/>
<evidence type="ECO:0000313" key="2">
    <source>
        <dbReference type="Proteomes" id="UP000199516"/>
    </source>
</evidence>
<gene>
    <name evidence="1" type="ORF">SAMN05192532_102397</name>
</gene>
<name>A0A1I2BMR7_9BACI</name>
<dbReference type="STRING" id="930128.SAMN05192532_102397"/>
<proteinExistence type="predicted"/>
<dbReference type="Proteomes" id="UP000199516">
    <property type="component" value="Unassembled WGS sequence"/>
</dbReference>
<accession>A0A1I2BMR7</accession>
<evidence type="ECO:0000313" key="1">
    <source>
        <dbReference type="EMBL" id="SFE57289.1"/>
    </source>
</evidence>
<organism evidence="1 2">
    <name type="scientific">Alteribacillus iranensis</name>
    <dbReference type="NCBI Taxonomy" id="930128"/>
    <lineage>
        <taxon>Bacteria</taxon>
        <taxon>Bacillati</taxon>
        <taxon>Bacillota</taxon>
        <taxon>Bacilli</taxon>
        <taxon>Bacillales</taxon>
        <taxon>Bacillaceae</taxon>
        <taxon>Alteribacillus</taxon>
    </lineage>
</organism>